<dbReference type="RefSeq" id="WP_196563898.1">
    <property type="nucleotide sequence ID" value="NZ_JADSJR010000024.1"/>
</dbReference>
<name>A0A8I0WVE9_9GAMM</name>
<reference evidence="2" key="1">
    <citation type="submission" date="2020-11" db="EMBL/GenBank/DDBJ databases">
        <title>Enhanced detection system for hospital associated transmission using whole genome sequencing surveillance.</title>
        <authorList>
            <person name="Harrison L.H."/>
            <person name="Van Tyne D."/>
            <person name="Marsh J.W."/>
            <person name="Griffith M.P."/>
            <person name="Snyder D.J."/>
            <person name="Cooper V.S."/>
            <person name="Mustapha M."/>
        </authorList>
    </citation>
    <scope>NUCLEOTIDE SEQUENCE</scope>
    <source>
        <strain evidence="2">PR00070</strain>
    </source>
</reference>
<dbReference type="EMBL" id="JADSJR010000024">
    <property type="protein sequence ID" value="MBG2915729.1"/>
    <property type="molecule type" value="Genomic_DNA"/>
</dbReference>
<gene>
    <name evidence="2" type="ORF">I4901_15280</name>
</gene>
<organism evidence="2 3">
    <name type="scientific">Proteus terrae subsp. cibarius</name>
    <dbReference type="NCBI Taxonomy" id="626774"/>
    <lineage>
        <taxon>Bacteria</taxon>
        <taxon>Pseudomonadati</taxon>
        <taxon>Pseudomonadota</taxon>
        <taxon>Gammaproteobacteria</taxon>
        <taxon>Enterobacterales</taxon>
        <taxon>Morganellaceae</taxon>
        <taxon>Proteus</taxon>
    </lineage>
</organism>
<keyword evidence="1" id="KW-1133">Transmembrane helix</keyword>
<evidence type="ECO:0000313" key="3">
    <source>
        <dbReference type="Proteomes" id="UP000612266"/>
    </source>
</evidence>
<feature type="transmembrane region" description="Helical" evidence="1">
    <location>
        <begin position="13"/>
        <end position="40"/>
    </location>
</feature>
<protein>
    <submittedName>
        <fullName evidence="2">Uncharacterized protein</fullName>
    </submittedName>
</protein>
<dbReference type="AlphaFoldDB" id="A0A8I0WVE9"/>
<evidence type="ECO:0000313" key="2">
    <source>
        <dbReference type="EMBL" id="MBG2915729.1"/>
    </source>
</evidence>
<evidence type="ECO:0000256" key="1">
    <source>
        <dbReference type="SAM" id="Phobius"/>
    </source>
</evidence>
<comment type="caution">
    <text evidence="2">The sequence shown here is derived from an EMBL/GenBank/DDBJ whole genome shotgun (WGS) entry which is preliminary data.</text>
</comment>
<proteinExistence type="predicted"/>
<sequence length="208" mass="23984">MNEVSHLATDKDIVTMLTAIIGAICLVIGGAIGFFTKYFYESKKLKENKKALRQQMITNNIAPMRQAWINDVRKQSSNFIHQSKVLRMILLSTISNVLKLTAEDKKEREHNASIIYYQLNESAQYLDVLLPYSIKGDKNEPEADKLRRQIQTIIELFDDIFADIDLGKTDNINTNINKILESTNLAIRHTKDVLLKEWRETKSLKEIE</sequence>
<keyword evidence="1" id="KW-0812">Transmembrane</keyword>
<accession>A0A8I0WVE9</accession>
<keyword evidence="1" id="KW-0472">Membrane</keyword>
<dbReference type="Proteomes" id="UP000612266">
    <property type="component" value="Unassembled WGS sequence"/>
</dbReference>